<proteinExistence type="predicted"/>
<reference evidence="1 2" key="1">
    <citation type="submission" date="2019-10" db="EMBL/GenBank/DDBJ databases">
        <authorList>
            <person name="Palmer J.M."/>
        </authorList>
    </citation>
    <scope>NUCLEOTIDE SEQUENCE [LARGE SCALE GENOMIC DNA]</scope>
    <source>
        <strain evidence="1 2">TWF730</strain>
    </source>
</reference>
<evidence type="ECO:0000313" key="1">
    <source>
        <dbReference type="EMBL" id="KAK6358536.1"/>
    </source>
</evidence>
<gene>
    <name evidence="1" type="ORF">TWF730_007865</name>
</gene>
<dbReference type="AlphaFoldDB" id="A0AAV9VCD2"/>
<name>A0AAV9VCD2_9PEZI</name>
<accession>A0AAV9VCD2</accession>
<evidence type="ECO:0000313" key="2">
    <source>
        <dbReference type="Proteomes" id="UP001373714"/>
    </source>
</evidence>
<keyword evidence="2" id="KW-1185">Reference proteome</keyword>
<dbReference type="Proteomes" id="UP001373714">
    <property type="component" value="Unassembled WGS sequence"/>
</dbReference>
<comment type="caution">
    <text evidence="1">The sequence shown here is derived from an EMBL/GenBank/DDBJ whole genome shotgun (WGS) entry which is preliminary data.</text>
</comment>
<protein>
    <submittedName>
        <fullName evidence="1">Uncharacterized protein</fullName>
    </submittedName>
</protein>
<sequence length="123" mass="13671">MNATTLASAPLLCAMKEGESHFLGLFFRKFSADGLHCSIPQFDKMVMPPSKFEPRSEFEIPGLSRVVWFQRDQSILNIGPSYPPIIGTILLRNTSLEESTMLINTNHLRLIIHGEALAKGPTS</sequence>
<dbReference type="EMBL" id="JAVHNS010000004">
    <property type="protein sequence ID" value="KAK6358536.1"/>
    <property type="molecule type" value="Genomic_DNA"/>
</dbReference>
<organism evidence="1 2">
    <name type="scientific">Orbilia blumenaviensis</name>
    <dbReference type="NCBI Taxonomy" id="1796055"/>
    <lineage>
        <taxon>Eukaryota</taxon>
        <taxon>Fungi</taxon>
        <taxon>Dikarya</taxon>
        <taxon>Ascomycota</taxon>
        <taxon>Pezizomycotina</taxon>
        <taxon>Orbiliomycetes</taxon>
        <taxon>Orbiliales</taxon>
        <taxon>Orbiliaceae</taxon>
        <taxon>Orbilia</taxon>
    </lineage>
</organism>